<dbReference type="AlphaFoldDB" id="A0A653K8V0"/>
<dbReference type="EMBL" id="CABWKZ010000028">
    <property type="protein sequence ID" value="VXA57295.1"/>
    <property type="molecule type" value="Genomic_DNA"/>
</dbReference>
<protein>
    <submittedName>
        <fullName evidence="1">Uncharacterized protein</fullName>
    </submittedName>
</protein>
<evidence type="ECO:0000313" key="2">
    <source>
        <dbReference type="Proteomes" id="UP000430404"/>
    </source>
</evidence>
<dbReference type="Proteomes" id="UP000430404">
    <property type="component" value="Unassembled WGS sequence"/>
</dbReference>
<evidence type="ECO:0000313" key="1">
    <source>
        <dbReference type="EMBL" id="VXA57295.1"/>
    </source>
</evidence>
<sequence length="53" mass="6071">MTTYHSSYIFQLSSFLELNILRSILEVNYVCVSVKRKIKAKDTCIISSPPYGL</sequence>
<name>A0A653K8V0_9GAMM</name>
<organism evidence="1 2">
    <name type="scientific">Acinetobacter proteolyticus</name>
    <dbReference type="NCBI Taxonomy" id="1776741"/>
    <lineage>
        <taxon>Bacteria</taxon>
        <taxon>Pseudomonadati</taxon>
        <taxon>Pseudomonadota</taxon>
        <taxon>Gammaproteobacteria</taxon>
        <taxon>Moraxellales</taxon>
        <taxon>Moraxellaceae</taxon>
        <taxon>Acinetobacter</taxon>
    </lineage>
</organism>
<gene>
    <name evidence="1" type="ORF">ACI8B_340037</name>
</gene>
<proteinExistence type="predicted"/>
<reference evidence="1 2" key="1">
    <citation type="submission" date="2019-10" db="EMBL/GenBank/DDBJ databases">
        <authorList>
            <person name="Karimi E."/>
        </authorList>
    </citation>
    <scope>NUCLEOTIDE SEQUENCE [LARGE SCALE GENOMIC DNA]</scope>
    <source>
        <strain evidence="1">Acinetobacter sp. 8BE</strain>
    </source>
</reference>
<accession>A0A653K8V0</accession>